<feature type="compositionally biased region" description="Basic residues" evidence="1">
    <location>
        <begin position="364"/>
        <end position="374"/>
    </location>
</feature>
<keyword evidence="3" id="KW-1185">Reference proteome</keyword>
<feature type="compositionally biased region" description="Basic residues" evidence="1">
    <location>
        <begin position="745"/>
        <end position="761"/>
    </location>
</feature>
<accession>A0ABD3NTV3</accession>
<feature type="compositionally biased region" description="Basic residues" evidence="1">
    <location>
        <begin position="650"/>
        <end position="661"/>
    </location>
</feature>
<feature type="region of interest" description="Disordered" evidence="1">
    <location>
        <begin position="568"/>
        <end position="777"/>
    </location>
</feature>
<feature type="compositionally biased region" description="Polar residues" evidence="1">
    <location>
        <begin position="1"/>
        <end position="12"/>
    </location>
</feature>
<protein>
    <submittedName>
        <fullName evidence="2">Uncharacterized protein</fullName>
    </submittedName>
</protein>
<dbReference type="Proteomes" id="UP001530400">
    <property type="component" value="Unassembled WGS sequence"/>
</dbReference>
<sequence length="1014" mass="111383">MMCTNNLTNKPDNSSRSRFADSMDLSEEEGEVVELLRADEPQYSRSRERSLSRSNSSGRHRRQHYDEDRYSSSRGLYKRKYEGGATTATGERKKLKFIPPLKKRVVETASASPATDNCEAAVTPRPCRWEPRSNGHNEGDAPIVGGSLGNRFQPRSKLPATPVDQVEASSSSVSVFSRWSAPKSKPTPNKSSSSRWAPPPTVVSTTSLTATEHLPLKKRVCLNTPNQGRWGETSHPIVSTTEEDHSTTVCEESVASFLGERGKMGSGIDFKEGNVPHLVERARVVSDDEPRQGGGDEKKIVHVHSYPVQELRAAAATEPNSPKSPSKKVLSSAKSLATSLEPSNNSSIHDLIKSPKADTSVFRKPPHIHIKLPKVSKSTSTDKPLDPGRAHIHIKLPKIKASPNDAVNSPGNNTKLKLSSPTSAQAKPSPSPKEQLKVTEPKKEAYPAKLHVPSLSSHSDIESKAQQILAKARMRLQTSVRETSDVAVLAKRETYRPAVLSESPVSVPTEDLLHAEDKQTAKVSSVMDPSLKKLMIKPEAVRILHSEVHVPRKGVALLEKIESPLPIDKKCHLKPPSLKPGAETCLIKKSKKSPKANASVKKNSSEPEPDSDSSIEQKPKKFKRLKKKPSSRPKQSSTKAQRSPLPSKSASKKNRSAPKKKPSFDLSALLEMDDSSDSGSSTDSSSSSSSCSSTSSSSSSSCSSSSSSSSSSVGSSDSDSSSSRSSSSSSSSDSESVGTMVSNTFKKKQVKKPKRKYTRRRSSADVIMGPAPPKEQALTESEIRRILQQDSSALGNDNSTWVRRSSRQPSKNLMNSASVKDLLNRLQCNDSDMVVLKMKRYLNDPNVPPLVMNAALDALEENSNCQALYIQNFNNAMKDEQMMHLLRILQAPKCRIWCLNIGETYNVSHKTWSKFAKGLKHTKVTHMYASEHTITSEQKNKFRTVIRDNRKKHNMHIDPSNLDVIVKCTHCWWNPINAAVLRPYIKDSAYEHILFDRISLGLKGTTDGKNADTI</sequence>
<dbReference type="InterPro" id="IPR032675">
    <property type="entry name" value="LRR_dom_sf"/>
</dbReference>
<feature type="compositionally biased region" description="Basic and acidic residues" evidence="1">
    <location>
        <begin position="434"/>
        <end position="446"/>
    </location>
</feature>
<comment type="caution">
    <text evidence="2">The sequence shown here is derived from an EMBL/GenBank/DDBJ whole genome shotgun (WGS) entry which is preliminary data.</text>
</comment>
<proteinExistence type="predicted"/>
<feature type="compositionally biased region" description="Polar residues" evidence="1">
    <location>
        <begin position="405"/>
        <end position="428"/>
    </location>
</feature>
<dbReference type="Gene3D" id="3.80.10.10">
    <property type="entry name" value="Ribonuclease Inhibitor"/>
    <property type="match status" value="1"/>
</dbReference>
<evidence type="ECO:0000313" key="2">
    <source>
        <dbReference type="EMBL" id="KAL3778848.1"/>
    </source>
</evidence>
<name>A0ABD3NTV3_9STRA</name>
<feature type="compositionally biased region" description="Low complexity" evidence="1">
    <location>
        <begin position="163"/>
        <end position="194"/>
    </location>
</feature>
<dbReference type="AlphaFoldDB" id="A0ABD3NTV3"/>
<evidence type="ECO:0000256" key="1">
    <source>
        <dbReference type="SAM" id="MobiDB-lite"/>
    </source>
</evidence>
<feature type="compositionally biased region" description="Basic and acidic residues" evidence="1">
    <location>
        <begin position="127"/>
        <end position="139"/>
    </location>
</feature>
<gene>
    <name evidence="2" type="ORF">ACHAWO_009704</name>
</gene>
<reference evidence="2 3" key="1">
    <citation type="submission" date="2024-10" db="EMBL/GenBank/DDBJ databases">
        <title>Updated reference genomes for cyclostephanoid diatoms.</title>
        <authorList>
            <person name="Roberts W.R."/>
            <person name="Alverson A.J."/>
        </authorList>
    </citation>
    <scope>NUCLEOTIDE SEQUENCE [LARGE SCALE GENOMIC DNA]</scope>
    <source>
        <strain evidence="2 3">AJA010-31</strain>
    </source>
</reference>
<feature type="compositionally biased region" description="Basic residues" evidence="1">
    <location>
        <begin position="620"/>
        <end position="631"/>
    </location>
</feature>
<feature type="region of interest" description="Disordered" evidence="1">
    <location>
        <begin position="108"/>
        <end position="201"/>
    </location>
</feature>
<feature type="compositionally biased region" description="Low complexity" evidence="1">
    <location>
        <begin position="677"/>
        <end position="736"/>
    </location>
</feature>
<feature type="compositionally biased region" description="Polar residues" evidence="1">
    <location>
        <begin position="640"/>
        <end position="649"/>
    </location>
</feature>
<feature type="region of interest" description="Disordered" evidence="1">
    <location>
        <begin position="790"/>
        <end position="814"/>
    </location>
</feature>
<organism evidence="2 3">
    <name type="scientific">Cyclotella atomus</name>
    <dbReference type="NCBI Taxonomy" id="382360"/>
    <lineage>
        <taxon>Eukaryota</taxon>
        <taxon>Sar</taxon>
        <taxon>Stramenopiles</taxon>
        <taxon>Ochrophyta</taxon>
        <taxon>Bacillariophyta</taxon>
        <taxon>Coscinodiscophyceae</taxon>
        <taxon>Thalassiosirophycidae</taxon>
        <taxon>Stephanodiscales</taxon>
        <taxon>Stephanodiscaceae</taxon>
        <taxon>Cyclotella</taxon>
    </lineage>
</organism>
<feature type="compositionally biased region" description="Basic and acidic residues" evidence="1">
    <location>
        <begin position="34"/>
        <end position="51"/>
    </location>
</feature>
<feature type="compositionally biased region" description="Low complexity" evidence="1">
    <location>
        <begin position="321"/>
        <end position="340"/>
    </location>
</feature>
<feature type="region of interest" description="Disordered" evidence="1">
    <location>
        <begin position="314"/>
        <end position="446"/>
    </location>
</feature>
<evidence type="ECO:0000313" key="3">
    <source>
        <dbReference type="Proteomes" id="UP001530400"/>
    </source>
</evidence>
<dbReference type="EMBL" id="JALLPJ020000967">
    <property type="protein sequence ID" value="KAL3778848.1"/>
    <property type="molecule type" value="Genomic_DNA"/>
</dbReference>
<feature type="region of interest" description="Disordered" evidence="1">
    <location>
        <begin position="1"/>
        <end position="95"/>
    </location>
</feature>